<evidence type="ECO:0000313" key="4">
    <source>
        <dbReference type="Proteomes" id="UP001304895"/>
    </source>
</evidence>
<dbReference type="EMBL" id="MU853421">
    <property type="protein sequence ID" value="KAK4131913.1"/>
    <property type="molecule type" value="Genomic_DNA"/>
</dbReference>
<evidence type="ECO:0000256" key="1">
    <source>
        <dbReference type="SAM" id="MobiDB-lite"/>
    </source>
</evidence>
<sequence length="336" mass="36027">MNNNLFFISWELWQQMTFVLATAIVAVFCAGLARLWWNNRLMGKQEVLDAEKRARVEEMRKTGLPIKRANGVPFGVRAIQSGVEVAGIWISRPASPNGTAATATPPSSSIPASRDADSQDRGVPRTRPSNGSISQNLTDPDPTASAQSVAQSAHNANHQQPRPTGVLTEDTQQRLGRQRDPPNPLYDTYTPKTPFLRSPTRNQPSPAPSSSESAASQPHSTRSASHQKGYTPSPRSLRLHPSLGDAAGHDHHHHHHRRPLAAAAAAPPRRRAAVENKRGGGGSGAVALSRGETRALRGQEPDLAGGGVAEPTFGPGDVHFNRASRRGGWEGMGRGS</sequence>
<accession>A0AAN6UF67</accession>
<keyword evidence="2" id="KW-0812">Transmembrane</keyword>
<feature type="region of interest" description="Disordered" evidence="1">
    <location>
        <begin position="96"/>
        <end position="336"/>
    </location>
</feature>
<reference evidence="3" key="1">
    <citation type="journal article" date="2023" name="Mol. Phylogenet. Evol.">
        <title>Genome-scale phylogeny and comparative genomics of the fungal order Sordariales.</title>
        <authorList>
            <person name="Hensen N."/>
            <person name="Bonometti L."/>
            <person name="Westerberg I."/>
            <person name="Brannstrom I.O."/>
            <person name="Guillou S."/>
            <person name="Cros-Aarteil S."/>
            <person name="Calhoun S."/>
            <person name="Haridas S."/>
            <person name="Kuo A."/>
            <person name="Mondo S."/>
            <person name="Pangilinan J."/>
            <person name="Riley R."/>
            <person name="LaButti K."/>
            <person name="Andreopoulos B."/>
            <person name="Lipzen A."/>
            <person name="Chen C."/>
            <person name="Yan M."/>
            <person name="Daum C."/>
            <person name="Ng V."/>
            <person name="Clum A."/>
            <person name="Steindorff A."/>
            <person name="Ohm R.A."/>
            <person name="Martin F."/>
            <person name="Silar P."/>
            <person name="Natvig D.O."/>
            <person name="Lalanne C."/>
            <person name="Gautier V."/>
            <person name="Ament-Velasquez S.L."/>
            <person name="Kruys A."/>
            <person name="Hutchinson M.I."/>
            <person name="Powell A.J."/>
            <person name="Barry K."/>
            <person name="Miller A.N."/>
            <person name="Grigoriev I.V."/>
            <person name="Debuchy R."/>
            <person name="Gladieux P."/>
            <person name="Hiltunen Thoren M."/>
            <person name="Johannesson H."/>
        </authorList>
    </citation>
    <scope>NUCLEOTIDE SEQUENCE</scope>
    <source>
        <strain evidence="3">CBS 123565</strain>
    </source>
</reference>
<keyword evidence="2" id="KW-1133">Transmembrane helix</keyword>
<feature type="compositionally biased region" description="Basic residues" evidence="1">
    <location>
        <begin position="250"/>
        <end position="259"/>
    </location>
</feature>
<dbReference type="Proteomes" id="UP001304895">
    <property type="component" value="Unassembled WGS sequence"/>
</dbReference>
<feature type="compositionally biased region" description="Low complexity" evidence="1">
    <location>
        <begin position="96"/>
        <end position="113"/>
    </location>
</feature>
<comment type="caution">
    <text evidence="3">The sequence shown here is derived from an EMBL/GenBank/DDBJ whole genome shotgun (WGS) entry which is preliminary data.</text>
</comment>
<gene>
    <name evidence="3" type="ORF">BT67DRAFT_436019</name>
</gene>
<evidence type="ECO:0000313" key="3">
    <source>
        <dbReference type="EMBL" id="KAK4131913.1"/>
    </source>
</evidence>
<evidence type="ECO:0000256" key="2">
    <source>
        <dbReference type="SAM" id="Phobius"/>
    </source>
</evidence>
<feature type="transmembrane region" description="Helical" evidence="2">
    <location>
        <begin position="12"/>
        <end position="37"/>
    </location>
</feature>
<dbReference type="AlphaFoldDB" id="A0AAN6UF67"/>
<feature type="compositionally biased region" description="Polar residues" evidence="1">
    <location>
        <begin position="127"/>
        <end position="162"/>
    </location>
</feature>
<proteinExistence type="predicted"/>
<dbReference type="PANTHER" id="PTHR40623">
    <property type="entry name" value="INTEGRAL MEMBRANE PROTEIN"/>
    <property type="match status" value="1"/>
</dbReference>
<name>A0AAN6UF67_9PEZI</name>
<protein>
    <submittedName>
        <fullName evidence="3">Uncharacterized protein</fullName>
    </submittedName>
</protein>
<feature type="compositionally biased region" description="Polar residues" evidence="1">
    <location>
        <begin position="217"/>
        <end position="234"/>
    </location>
</feature>
<keyword evidence="4" id="KW-1185">Reference proteome</keyword>
<dbReference type="PANTHER" id="PTHR40623:SF2">
    <property type="entry name" value="INTEGRAL MEMBRANE PROTEIN"/>
    <property type="match status" value="1"/>
</dbReference>
<organism evidence="3 4">
    <name type="scientific">Trichocladium antarcticum</name>
    <dbReference type="NCBI Taxonomy" id="1450529"/>
    <lineage>
        <taxon>Eukaryota</taxon>
        <taxon>Fungi</taxon>
        <taxon>Dikarya</taxon>
        <taxon>Ascomycota</taxon>
        <taxon>Pezizomycotina</taxon>
        <taxon>Sordariomycetes</taxon>
        <taxon>Sordariomycetidae</taxon>
        <taxon>Sordariales</taxon>
        <taxon>Chaetomiaceae</taxon>
        <taxon>Trichocladium</taxon>
    </lineage>
</organism>
<feature type="compositionally biased region" description="Basic and acidic residues" evidence="1">
    <location>
        <begin position="291"/>
        <end position="300"/>
    </location>
</feature>
<reference evidence="3" key="2">
    <citation type="submission" date="2023-05" db="EMBL/GenBank/DDBJ databases">
        <authorList>
            <consortium name="Lawrence Berkeley National Laboratory"/>
            <person name="Steindorff A."/>
            <person name="Hensen N."/>
            <person name="Bonometti L."/>
            <person name="Westerberg I."/>
            <person name="Brannstrom I.O."/>
            <person name="Guillou S."/>
            <person name="Cros-Aarteil S."/>
            <person name="Calhoun S."/>
            <person name="Haridas S."/>
            <person name="Kuo A."/>
            <person name="Mondo S."/>
            <person name="Pangilinan J."/>
            <person name="Riley R."/>
            <person name="Labutti K."/>
            <person name="Andreopoulos B."/>
            <person name="Lipzen A."/>
            <person name="Chen C."/>
            <person name="Yanf M."/>
            <person name="Daum C."/>
            <person name="Ng V."/>
            <person name="Clum A."/>
            <person name="Ohm R."/>
            <person name="Martin F."/>
            <person name="Silar P."/>
            <person name="Natvig D."/>
            <person name="Lalanne C."/>
            <person name="Gautier V."/>
            <person name="Ament-Velasquez S.L."/>
            <person name="Kruys A."/>
            <person name="Hutchinson M.I."/>
            <person name="Powell A.J."/>
            <person name="Barry K."/>
            <person name="Miller A.N."/>
            <person name="Grigoriev I.V."/>
            <person name="Debuchy R."/>
            <person name="Gladieux P."/>
            <person name="Thoren M.H."/>
            <person name="Johannesson H."/>
        </authorList>
    </citation>
    <scope>NUCLEOTIDE SEQUENCE</scope>
    <source>
        <strain evidence="3">CBS 123565</strain>
    </source>
</reference>
<keyword evidence="2" id="KW-0472">Membrane</keyword>
<feature type="compositionally biased region" description="Basic and acidic residues" evidence="1">
    <location>
        <begin position="114"/>
        <end position="123"/>
    </location>
</feature>